<dbReference type="PROSITE" id="PS50883">
    <property type="entry name" value="EAL"/>
    <property type="match status" value="1"/>
</dbReference>
<dbReference type="SUPFAM" id="SSF55785">
    <property type="entry name" value="PYP-like sensor domain (PAS domain)"/>
    <property type="match status" value="1"/>
</dbReference>
<dbReference type="Pfam" id="PF13426">
    <property type="entry name" value="PAS_9"/>
    <property type="match status" value="1"/>
</dbReference>
<keyword evidence="6" id="KW-1185">Reference proteome</keyword>
<evidence type="ECO:0000313" key="6">
    <source>
        <dbReference type="Proteomes" id="UP000461010"/>
    </source>
</evidence>
<dbReference type="PANTHER" id="PTHR44757">
    <property type="entry name" value="DIGUANYLATE CYCLASE DGCP"/>
    <property type="match status" value="1"/>
</dbReference>
<dbReference type="Gene3D" id="3.20.20.450">
    <property type="entry name" value="EAL domain"/>
    <property type="match status" value="1"/>
</dbReference>
<dbReference type="NCBIfam" id="TIGR00254">
    <property type="entry name" value="GGDEF"/>
    <property type="match status" value="1"/>
</dbReference>
<dbReference type="CDD" id="cd01949">
    <property type="entry name" value="GGDEF"/>
    <property type="match status" value="1"/>
</dbReference>
<dbReference type="PANTHER" id="PTHR44757:SF2">
    <property type="entry name" value="BIOFILM ARCHITECTURE MAINTENANCE PROTEIN MBAA"/>
    <property type="match status" value="1"/>
</dbReference>
<evidence type="ECO:0000313" key="7">
    <source>
        <dbReference type="Proteomes" id="UP000472839"/>
    </source>
</evidence>
<evidence type="ECO:0000259" key="1">
    <source>
        <dbReference type="PROSITE" id="PS50113"/>
    </source>
</evidence>
<name>A0A6L4WTV7_9BACT</name>
<dbReference type="InterPro" id="IPR000700">
    <property type="entry name" value="PAS-assoc_C"/>
</dbReference>
<dbReference type="Pfam" id="PF00563">
    <property type="entry name" value="EAL"/>
    <property type="match status" value="1"/>
</dbReference>
<accession>A0A6L4WTV7</accession>
<dbReference type="SUPFAM" id="SSF141868">
    <property type="entry name" value="EAL domain-like"/>
    <property type="match status" value="1"/>
</dbReference>
<proteinExistence type="predicted"/>
<dbReference type="SMART" id="SM00267">
    <property type="entry name" value="GGDEF"/>
    <property type="match status" value="1"/>
</dbReference>
<dbReference type="SMART" id="SM00052">
    <property type="entry name" value="EAL"/>
    <property type="match status" value="1"/>
</dbReference>
<dbReference type="Pfam" id="PF00990">
    <property type="entry name" value="GGDEF"/>
    <property type="match status" value="1"/>
</dbReference>
<dbReference type="InterPro" id="IPR052155">
    <property type="entry name" value="Biofilm_reg_signaling"/>
</dbReference>
<dbReference type="SUPFAM" id="SSF55073">
    <property type="entry name" value="Nucleotide cyclase"/>
    <property type="match status" value="1"/>
</dbReference>
<evidence type="ECO:0000313" key="4">
    <source>
        <dbReference type="EMBL" id="KAB7889440.1"/>
    </source>
</evidence>
<dbReference type="AlphaFoldDB" id="A0A6L4WTV7"/>
<gene>
    <name evidence="5" type="ORF">GBG18_02665</name>
    <name evidence="4" type="ORF">GBG19_05895</name>
</gene>
<evidence type="ECO:0000259" key="2">
    <source>
        <dbReference type="PROSITE" id="PS50883"/>
    </source>
</evidence>
<dbReference type="PROSITE" id="PS50887">
    <property type="entry name" value="GGDEF"/>
    <property type="match status" value="1"/>
</dbReference>
<comment type="caution">
    <text evidence="4">The sequence shown here is derived from an EMBL/GenBank/DDBJ whole genome shotgun (WGS) entry which is preliminary data.</text>
</comment>
<dbReference type="EMBL" id="WFKJ01000004">
    <property type="protein sequence ID" value="KAB7892547.1"/>
    <property type="molecule type" value="Genomic_DNA"/>
</dbReference>
<dbReference type="InterPro" id="IPR000160">
    <property type="entry name" value="GGDEF_dom"/>
</dbReference>
<sequence>ITGYTREDILSKRPSILKSGKQNKDFYKKMWNDISKNGLWKGEIWNKKKDGTVYPEWLAISTIYDENNKPLQYVAIFSDFSEIKKHQMQLQELAHYDTLTSLPNRLLLHQELSFMIKAAKRQKTKLAVLFMDLDRFKNINDTFGHGIGDSVLKETSKRLKQLVRASDIVARIVGDEFVIVLYDIKSINDIEQISESILRELRKPFKIDNKEHFISGSIGSSVYPDDSISIDSLLQYSDIAMYESKSLGKNSFSLFSMDMLHKANSISTLHNDLSKALENNEFYLEYQPQYEMINNIIYGFEALIRWNHPTLGKLSPDKFIKYAEESMLIIPIGKWILEQVIKDWKIIKEAYPNTVSISVNASHKQLNQDFVNHLENLTKIHQDFSKMIKIEITETSAMKNALLTKNILRQIKDLGFSISLDDFGTGYSSLSAIKTLSVDEIKIDRSFIKDVPGDEDDEELVTTIIAMAKVMKKHVIAEGVERECNNIQGYLISKPMTIESLVKNN</sequence>
<dbReference type="RefSeq" id="WP_152188150.1">
    <property type="nucleotide sequence ID" value="NZ_WFKJ01000004.1"/>
</dbReference>
<dbReference type="Proteomes" id="UP000472839">
    <property type="component" value="Unassembled WGS sequence"/>
</dbReference>
<dbReference type="InterPro" id="IPR035919">
    <property type="entry name" value="EAL_sf"/>
</dbReference>
<dbReference type="CDD" id="cd01948">
    <property type="entry name" value="EAL"/>
    <property type="match status" value="1"/>
</dbReference>
<reference evidence="6 7" key="1">
    <citation type="submission" date="2019-10" db="EMBL/GenBank/DDBJ databases">
        <title>Poseidonibacter ostreae sp. nov., isolated from the gut of the Ostrea denselamellosa.</title>
        <authorList>
            <person name="Choi A."/>
        </authorList>
    </citation>
    <scope>NUCLEOTIDE SEQUENCE [LARGE SCALE GENOMIC DNA]</scope>
    <source>
        <strain evidence="4 7">SJOD-M-33</strain>
        <strain evidence="5 6">SJOD-M-5</strain>
    </source>
</reference>
<organism evidence="4 7">
    <name type="scientific">Poseidonibacter ostreae</name>
    <dbReference type="NCBI Taxonomy" id="2654171"/>
    <lineage>
        <taxon>Bacteria</taxon>
        <taxon>Pseudomonadati</taxon>
        <taxon>Campylobacterota</taxon>
        <taxon>Epsilonproteobacteria</taxon>
        <taxon>Campylobacterales</taxon>
        <taxon>Arcobacteraceae</taxon>
        <taxon>Poseidonibacter</taxon>
    </lineage>
</organism>
<dbReference type="InterPro" id="IPR029787">
    <property type="entry name" value="Nucleotide_cyclase"/>
</dbReference>
<dbReference type="InterPro" id="IPR035965">
    <property type="entry name" value="PAS-like_dom_sf"/>
</dbReference>
<dbReference type="InterPro" id="IPR001610">
    <property type="entry name" value="PAC"/>
</dbReference>
<feature type="domain" description="GGDEF" evidence="3">
    <location>
        <begin position="124"/>
        <end position="257"/>
    </location>
</feature>
<dbReference type="Gene3D" id="3.30.450.20">
    <property type="entry name" value="PAS domain"/>
    <property type="match status" value="1"/>
</dbReference>
<dbReference type="Gene3D" id="3.30.70.270">
    <property type="match status" value="1"/>
</dbReference>
<dbReference type="InterPro" id="IPR000014">
    <property type="entry name" value="PAS"/>
</dbReference>
<dbReference type="Proteomes" id="UP000461010">
    <property type="component" value="Unassembled WGS sequence"/>
</dbReference>
<evidence type="ECO:0000313" key="5">
    <source>
        <dbReference type="EMBL" id="KAB7892547.1"/>
    </source>
</evidence>
<dbReference type="NCBIfam" id="TIGR00229">
    <property type="entry name" value="sensory_box"/>
    <property type="match status" value="1"/>
</dbReference>
<dbReference type="PROSITE" id="PS50113">
    <property type="entry name" value="PAC"/>
    <property type="match status" value="1"/>
</dbReference>
<protein>
    <submittedName>
        <fullName evidence="4">EAL domain-containing protein</fullName>
    </submittedName>
</protein>
<dbReference type="InterPro" id="IPR043128">
    <property type="entry name" value="Rev_trsase/Diguanyl_cyclase"/>
</dbReference>
<evidence type="ECO:0000259" key="3">
    <source>
        <dbReference type="PROSITE" id="PS50887"/>
    </source>
</evidence>
<dbReference type="EMBL" id="WFKK01000013">
    <property type="protein sequence ID" value="KAB7889440.1"/>
    <property type="molecule type" value="Genomic_DNA"/>
</dbReference>
<feature type="domain" description="EAL" evidence="2">
    <location>
        <begin position="266"/>
        <end position="505"/>
    </location>
</feature>
<feature type="non-terminal residue" evidence="4">
    <location>
        <position position="1"/>
    </location>
</feature>
<feature type="domain" description="PAC" evidence="1">
    <location>
        <begin position="40"/>
        <end position="92"/>
    </location>
</feature>
<dbReference type="SMART" id="SM00086">
    <property type="entry name" value="PAC"/>
    <property type="match status" value="1"/>
</dbReference>
<dbReference type="InterPro" id="IPR001633">
    <property type="entry name" value="EAL_dom"/>
</dbReference>